<dbReference type="AlphaFoldDB" id="A0A183UW82"/>
<proteinExistence type="predicted"/>
<evidence type="ECO:0000256" key="1">
    <source>
        <dbReference type="SAM" id="MobiDB-lite"/>
    </source>
</evidence>
<evidence type="ECO:0000313" key="3">
    <source>
        <dbReference type="Proteomes" id="UP000050794"/>
    </source>
</evidence>
<gene>
    <name evidence="2" type="ORF">TCNE_LOCUS12752</name>
</gene>
<dbReference type="EMBL" id="UYWY01021409">
    <property type="protein sequence ID" value="VDM44073.1"/>
    <property type="molecule type" value="Genomic_DNA"/>
</dbReference>
<evidence type="ECO:0000313" key="2">
    <source>
        <dbReference type="EMBL" id="VDM44073.1"/>
    </source>
</evidence>
<name>A0A183UW82_TOXCA</name>
<protein>
    <submittedName>
        <fullName evidence="2 4">Uncharacterized protein</fullName>
    </submittedName>
</protein>
<reference evidence="4" key="1">
    <citation type="submission" date="2016-06" db="UniProtKB">
        <authorList>
            <consortium name="WormBaseParasite"/>
        </authorList>
    </citation>
    <scope>IDENTIFICATION</scope>
</reference>
<organism evidence="3 4">
    <name type="scientific">Toxocara canis</name>
    <name type="common">Canine roundworm</name>
    <dbReference type="NCBI Taxonomy" id="6265"/>
    <lineage>
        <taxon>Eukaryota</taxon>
        <taxon>Metazoa</taxon>
        <taxon>Ecdysozoa</taxon>
        <taxon>Nematoda</taxon>
        <taxon>Chromadorea</taxon>
        <taxon>Rhabditida</taxon>
        <taxon>Spirurina</taxon>
        <taxon>Ascaridomorpha</taxon>
        <taxon>Ascaridoidea</taxon>
        <taxon>Toxocaridae</taxon>
        <taxon>Toxocara</taxon>
    </lineage>
</organism>
<keyword evidence="3" id="KW-1185">Reference proteome</keyword>
<dbReference type="WBParaSite" id="TCNE_0001275201-mRNA-1">
    <property type="protein sequence ID" value="TCNE_0001275201-mRNA-1"/>
    <property type="gene ID" value="TCNE_0001275201"/>
</dbReference>
<sequence length="97" mass="10787">MAPSMPRTIVDRKPPGYPTPSWKTGIATSAMRWGNFLWTGNINQHRPHKSTPTLKQLLDVFQLPPFNFEAGTTNLAPASPPPSIALRRSTRIHGFPL</sequence>
<accession>A0A183UW82</accession>
<reference evidence="2 3" key="2">
    <citation type="submission" date="2018-11" db="EMBL/GenBank/DDBJ databases">
        <authorList>
            <consortium name="Pathogen Informatics"/>
        </authorList>
    </citation>
    <scope>NUCLEOTIDE SEQUENCE [LARGE SCALE GENOMIC DNA]</scope>
</reference>
<feature type="region of interest" description="Disordered" evidence="1">
    <location>
        <begin position="73"/>
        <end position="97"/>
    </location>
</feature>
<feature type="region of interest" description="Disordered" evidence="1">
    <location>
        <begin position="1"/>
        <end position="21"/>
    </location>
</feature>
<evidence type="ECO:0000313" key="4">
    <source>
        <dbReference type="WBParaSite" id="TCNE_0001275201-mRNA-1"/>
    </source>
</evidence>
<dbReference type="Proteomes" id="UP000050794">
    <property type="component" value="Unassembled WGS sequence"/>
</dbReference>